<accession>A0A918LSH1</accession>
<protein>
    <submittedName>
        <fullName evidence="2">Uncharacterized protein</fullName>
    </submittedName>
</protein>
<dbReference type="Proteomes" id="UP000619486">
    <property type="component" value="Unassembled WGS sequence"/>
</dbReference>
<comment type="caution">
    <text evidence="2">The sequence shown here is derived from an EMBL/GenBank/DDBJ whole genome shotgun (WGS) entry which is preliminary data.</text>
</comment>
<sequence>MPADRFCDCGTSDLVHGPDCARWDVPYAPDPAELAAAEDGYPYCRSAIRHPSHAATRRHFKTNPLPKQQSRSAA</sequence>
<organism evidence="2 3">
    <name type="scientific">Streptomyces purpureus</name>
    <dbReference type="NCBI Taxonomy" id="1951"/>
    <lineage>
        <taxon>Bacteria</taxon>
        <taxon>Bacillati</taxon>
        <taxon>Actinomycetota</taxon>
        <taxon>Actinomycetes</taxon>
        <taxon>Kitasatosporales</taxon>
        <taxon>Streptomycetaceae</taxon>
        <taxon>Streptomyces</taxon>
    </lineage>
</organism>
<keyword evidence="3" id="KW-1185">Reference proteome</keyword>
<dbReference type="AlphaFoldDB" id="A0A918LSH1"/>
<evidence type="ECO:0000256" key="1">
    <source>
        <dbReference type="SAM" id="MobiDB-lite"/>
    </source>
</evidence>
<dbReference type="RefSeq" id="WP_189203083.1">
    <property type="nucleotide sequence ID" value="NZ_BMQQ01000016.1"/>
</dbReference>
<gene>
    <name evidence="2" type="ORF">GCM10014713_41690</name>
</gene>
<feature type="compositionally biased region" description="Polar residues" evidence="1">
    <location>
        <begin position="65"/>
        <end position="74"/>
    </location>
</feature>
<proteinExistence type="predicted"/>
<feature type="region of interest" description="Disordered" evidence="1">
    <location>
        <begin position="53"/>
        <end position="74"/>
    </location>
</feature>
<dbReference type="EMBL" id="BMQQ01000016">
    <property type="protein sequence ID" value="GGT43634.1"/>
    <property type="molecule type" value="Genomic_DNA"/>
</dbReference>
<evidence type="ECO:0000313" key="3">
    <source>
        <dbReference type="Proteomes" id="UP000619486"/>
    </source>
</evidence>
<reference evidence="2" key="2">
    <citation type="submission" date="2020-09" db="EMBL/GenBank/DDBJ databases">
        <authorList>
            <person name="Sun Q."/>
            <person name="Ohkuma M."/>
        </authorList>
    </citation>
    <scope>NUCLEOTIDE SEQUENCE</scope>
    <source>
        <strain evidence="2">JCM 3172</strain>
    </source>
</reference>
<name>A0A918LSH1_9ACTN</name>
<evidence type="ECO:0000313" key="2">
    <source>
        <dbReference type="EMBL" id="GGT43634.1"/>
    </source>
</evidence>
<reference evidence="2" key="1">
    <citation type="journal article" date="2014" name="Int. J. Syst. Evol. Microbiol.">
        <title>Complete genome sequence of Corynebacterium casei LMG S-19264T (=DSM 44701T), isolated from a smear-ripened cheese.</title>
        <authorList>
            <consortium name="US DOE Joint Genome Institute (JGI-PGF)"/>
            <person name="Walter F."/>
            <person name="Albersmeier A."/>
            <person name="Kalinowski J."/>
            <person name="Ruckert C."/>
        </authorList>
    </citation>
    <scope>NUCLEOTIDE SEQUENCE</scope>
    <source>
        <strain evidence="2">JCM 3172</strain>
    </source>
</reference>